<dbReference type="KEGG" id="cohn:KCTCHS21_55740"/>
<dbReference type="SUPFAM" id="SSF53756">
    <property type="entry name" value="UDP-Glycosyltransferase/glycogen phosphorylase"/>
    <property type="match status" value="1"/>
</dbReference>
<dbReference type="CDD" id="cd03809">
    <property type="entry name" value="GT4_MtfB-like"/>
    <property type="match status" value="1"/>
</dbReference>
<dbReference type="RefSeq" id="WP_157994137.1">
    <property type="nucleotide sequence ID" value="NZ_AP019400.1"/>
</dbReference>
<dbReference type="FunFam" id="3.40.50.2000:FF:000119">
    <property type="entry name" value="Glycosyl transferase group 1"/>
    <property type="match status" value="1"/>
</dbReference>
<organism evidence="3 4">
    <name type="scientific">Cohnella abietis</name>
    <dbReference type="NCBI Taxonomy" id="2507935"/>
    <lineage>
        <taxon>Bacteria</taxon>
        <taxon>Bacillati</taxon>
        <taxon>Bacillota</taxon>
        <taxon>Bacilli</taxon>
        <taxon>Bacillales</taxon>
        <taxon>Paenibacillaceae</taxon>
        <taxon>Cohnella</taxon>
    </lineage>
</organism>
<dbReference type="GO" id="GO:0016757">
    <property type="term" value="F:glycosyltransferase activity"/>
    <property type="evidence" value="ECO:0007669"/>
    <property type="project" value="InterPro"/>
</dbReference>
<protein>
    <submittedName>
        <fullName evidence="3">Glycosyl transferase family 1</fullName>
    </submittedName>
</protein>
<dbReference type="OrthoDB" id="9797829at2"/>
<evidence type="ECO:0000256" key="1">
    <source>
        <dbReference type="ARBA" id="ARBA00022679"/>
    </source>
</evidence>
<name>A0A3T1DE52_9BACL</name>
<gene>
    <name evidence="3" type="ORF">KCTCHS21_55740</name>
</gene>
<dbReference type="PANTHER" id="PTHR46401">
    <property type="entry name" value="GLYCOSYLTRANSFERASE WBBK-RELATED"/>
    <property type="match status" value="1"/>
</dbReference>
<proteinExistence type="predicted"/>
<reference evidence="3 4" key="1">
    <citation type="submission" date="2019-01" db="EMBL/GenBank/DDBJ databases">
        <title>Complete genome sequence of Cohnella hallensis HS21 isolated from Korean fir (Abies koreana) rhizospheric soil.</title>
        <authorList>
            <person name="Jiang L."/>
            <person name="Kang S.W."/>
            <person name="Kim S."/>
            <person name="Jung J."/>
            <person name="Kim C.Y."/>
            <person name="Kim D.H."/>
            <person name="Kim S.W."/>
            <person name="Lee J."/>
        </authorList>
    </citation>
    <scope>NUCLEOTIDE SEQUENCE [LARGE SCALE GENOMIC DNA]</scope>
    <source>
        <strain evidence="3 4">HS21</strain>
    </source>
</reference>
<dbReference type="PANTHER" id="PTHR46401:SF2">
    <property type="entry name" value="GLYCOSYLTRANSFERASE WBBK-RELATED"/>
    <property type="match status" value="1"/>
</dbReference>
<accession>A0A3T1DE52</accession>
<dbReference type="EMBL" id="AP019400">
    <property type="protein sequence ID" value="BBI36175.1"/>
    <property type="molecule type" value="Genomic_DNA"/>
</dbReference>
<keyword evidence="1 3" id="KW-0808">Transferase</keyword>
<evidence type="ECO:0000313" key="4">
    <source>
        <dbReference type="Proteomes" id="UP000289856"/>
    </source>
</evidence>
<feature type="domain" description="Glycosyl transferase family 1" evidence="2">
    <location>
        <begin position="193"/>
        <end position="351"/>
    </location>
</feature>
<dbReference type="Pfam" id="PF00534">
    <property type="entry name" value="Glycos_transf_1"/>
    <property type="match status" value="1"/>
</dbReference>
<dbReference type="Gene3D" id="3.40.50.2000">
    <property type="entry name" value="Glycogen Phosphorylase B"/>
    <property type="match status" value="2"/>
</dbReference>
<dbReference type="GO" id="GO:0009103">
    <property type="term" value="P:lipopolysaccharide biosynthetic process"/>
    <property type="evidence" value="ECO:0007669"/>
    <property type="project" value="TreeGrafter"/>
</dbReference>
<evidence type="ECO:0000259" key="2">
    <source>
        <dbReference type="Pfam" id="PF00534"/>
    </source>
</evidence>
<evidence type="ECO:0000313" key="3">
    <source>
        <dbReference type="EMBL" id="BBI36175.1"/>
    </source>
</evidence>
<keyword evidence="4" id="KW-1185">Reference proteome</keyword>
<dbReference type="InterPro" id="IPR001296">
    <property type="entry name" value="Glyco_trans_1"/>
</dbReference>
<sequence length="388" mass="44326">MKIGFDVSQTAEDMAGCGFFSKQVASHMILGDRKNEYFLYPMFYGYRHPNFKEAYHSEQPNVQSFFRDLSWHKANRIWSEVKDKDELLGNPDIVHSNNFSFPDGIKAKKVVTIYDMGYLDCPEYTTEANRLVCFEGAYAASLNADHIVTISNFSKQSFLKYFPYYPESRVSVIYLGNRPTLKWITDGDVFEQVKNKFELEETFWLGVGTVEPRKNYGMLLEAYAQLVAENQEKRPLYIAGGKGWMEDHIQDKVRELGIVDLVKFLGYVSDDELSVLYSNCFGFVYPSRYEGFGLPVLEAMSCGAPIITSNTSSLPEVAGEAGIYIDPDKVQELTQAMRRLSVESGLRESLIDLSKIQAEKFSWNKAADQLLEIYEKVMVEDSWNRADS</sequence>
<dbReference type="Proteomes" id="UP000289856">
    <property type="component" value="Chromosome"/>
</dbReference>
<dbReference type="AlphaFoldDB" id="A0A3T1DE52"/>